<feature type="non-terminal residue" evidence="4">
    <location>
        <position position="1"/>
    </location>
</feature>
<dbReference type="Proteomes" id="UP000574390">
    <property type="component" value="Unassembled WGS sequence"/>
</dbReference>
<comment type="caution">
    <text evidence="4">The sequence shown here is derived from an EMBL/GenBank/DDBJ whole genome shotgun (WGS) entry which is preliminary data.</text>
</comment>
<feature type="region of interest" description="Disordered" evidence="3">
    <location>
        <begin position="165"/>
        <end position="185"/>
    </location>
</feature>
<feature type="compositionally biased region" description="Basic and acidic residues" evidence="3">
    <location>
        <begin position="489"/>
        <end position="524"/>
    </location>
</feature>
<evidence type="ECO:0000256" key="1">
    <source>
        <dbReference type="ARBA" id="ARBA00023054"/>
    </source>
</evidence>
<feature type="region of interest" description="Disordered" evidence="3">
    <location>
        <begin position="470"/>
        <end position="524"/>
    </location>
</feature>
<sequence>MVDSAATSNGYATLTPDEVHHKMCKKIAQLTKVIFHLNSKNEENERLVQAHTKAYQRDIDTLTVEYNQRVAALNNIVKQAKAHEETLLGEVNSTKAIAGREKDRAAERLLSLEGEYSKALKGQEDAFENELVNVLERVRAMKSEHEKESKALTNSIDELKRRHHADAEALSQSHEEEVSRLKSQSDSVAKEFEKQLLLEREAHAEGLRRVEEEHGKALARAERISEEKASEAEKRFQSELLRAEERVEALRSELAHREDALASSRSEREVSLKQLSELQSQLSEKEARVGEHERELVTLQNTIDQKVASVREKEEKGGPPSDLNATVLEAHWSLRLRLELEERDEELARKVSEVEALTRAMRDAQTAIKGKENELVEASAENARLKGDLGRSEGRLRSLETEMGEENQALRSALDLARAEARRVDAEWQERAKAAASNSKAEMGELKRGHGRELEDTARRFEDEIATYEKEATTSVSGQSVASQALRKAKQESEERLEELQRTELDTKAEDHEQEKKTMKRDFEMKLEGARTELQEEADRRRALAEEWQAERKRLEKTIATAERSKQNLEAGVAELEERLLAKDAELERRAAANRMAIAERGRQFETELKHRLKEAEEGLLRAEELRRFEMLQEKEKRIDGLSSEIRLLREELGSLQKELAIQKRRGEEVVEATKMGAKDRAELLKRQMAERLCSMESDMRSERERWTQERQQLMEEHKAKAERAEAIHRQVEEVESTREEEMKKREEVLEAESARYTRELEQKQARHEVALRRLKEEHEAGTKALREKIEKVRRTLESRVEEMQESKKRREDELQLNLDEAKHALLELNRKVDAQSRDITNKDTRLEHLSSRLAEETTALRQQLQREVEEHRHELREASEARKEEVDDLINEHRRVMKARDEVARQTEEEHNKRVLQLDSRVEELIRMYDNRPSREEDVVRIDHLTEELKRLNNSYEELAERMKVYKLELINREQNYNKVFGANPTIGVYNPLKEPLAAPLGGRAAEKQQQQQNRKPSAAGPTRKTLGKKSATMDV</sequence>
<accession>A0A7J6T8M3</accession>
<dbReference type="PANTHER" id="PTHR18870">
    <property type="entry name" value="PROTEIN TAG-278-RELATED"/>
    <property type="match status" value="1"/>
</dbReference>
<protein>
    <recommendedName>
        <fullName evidence="6">Protein FAM184A/B N-terminal domain-containing protein</fullName>
    </recommendedName>
</protein>
<feature type="coiled-coil region" evidence="2">
    <location>
        <begin position="936"/>
        <end position="977"/>
    </location>
</feature>
<feature type="compositionally biased region" description="Polar residues" evidence="3">
    <location>
        <begin position="473"/>
        <end position="483"/>
    </location>
</feature>
<feature type="region of interest" description="Disordered" evidence="3">
    <location>
        <begin position="996"/>
        <end position="1037"/>
    </location>
</feature>
<gene>
    <name evidence="4" type="ORF">FOZ62_016053</name>
</gene>
<evidence type="ECO:0000313" key="5">
    <source>
        <dbReference type="Proteomes" id="UP000574390"/>
    </source>
</evidence>
<dbReference type="EMBL" id="JABANM010009510">
    <property type="protein sequence ID" value="KAF4740806.1"/>
    <property type="molecule type" value="Genomic_DNA"/>
</dbReference>
<evidence type="ECO:0000256" key="3">
    <source>
        <dbReference type="SAM" id="MobiDB-lite"/>
    </source>
</evidence>
<evidence type="ECO:0000256" key="2">
    <source>
        <dbReference type="SAM" id="Coils"/>
    </source>
</evidence>
<keyword evidence="1 2" id="KW-0175">Coiled coil</keyword>
<evidence type="ECO:0008006" key="6">
    <source>
        <dbReference type="Google" id="ProtNLM"/>
    </source>
</evidence>
<organism evidence="4 5">
    <name type="scientific">Perkinsus olseni</name>
    <name type="common">Perkinsus atlanticus</name>
    <dbReference type="NCBI Taxonomy" id="32597"/>
    <lineage>
        <taxon>Eukaryota</taxon>
        <taxon>Sar</taxon>
        <taxon>Alveolata</taxon>
        <taxon>Perkinsozoa</taxon>
        <taxon>Perkinsea</taxon>
        <taxon>Perkinsida</taxon>
        <taxon>Perkinsidae</taxon>
        <taxon>Perkinsus</taxon>
    </lineage>
</organism>
<dbReference type="PANTHER" id="PTHR18870:SF9">
    <property type="entry name" value="PROTEIN TAG-278-RELATED"/>
    <property type="match status" value="1"/>
</dbReference>
<dbReference type="AlphaFoldDB" id="A0A7J6T8M3"/>
<feature type="region of interest" description="Disordered" evidence="3">
    <location>
        <begin position="866"/>
        <end position="887"/>
    </location>
</feature>
<feature type="coiled-coil region" evidence="2">
    <location>
        <begin position="337"/>
        <end position="427"/>
    </location>
</feature>
<proteinExistence type="predicted"/>
<feature type="compositionally biased region" description="Basic and acidic residues" evidence="3">
    <location>
        <begin position="442"/>
        <end position="455"/>
    </location>
</feature>
<reference evidence="4 5" key="1">
    <citation type="submission" date="2020-04" db="EMBL/GenBank/DDBJ databases">
        <title>Perkinsus olseni comparative genomics.</title>
        <authorList>
            <person name="Bogema D.R."/>
        </authorList>
    </citation>
    <scope>NUCLEOTIDE SEQUENCE [LARGE SCALE GENOMIC DNA]</scope>
    <source>
        <strain evidence="4">ATCC PRA-205</strain>
    </source>
</reference>
<feature type="region of interest" description="Disordered" evidence="3">
    <location>
        <begin position="433"/>
        <end position="455"/>
    </location>
</feature>
<name>A0A7J6T8M3_PEROL</name>
<evidence type="ECO:0000313" key="4">
    <source>
        <dbReference type="EMBL" id="KAF4740806.1"/>
    </source>
</evidence>